<dbReference type="PANTHER" id="PTHR46390:SF1">
    <property type="entry name" value="MANNOSE-1-PHOSPHATE GUANYLYLTRANSFERASE"/>
    <property type="match status" value="1"/>
</dbReference>
<keyword evidence="13" id="KW-1185">Reference proteome</keyword>
<dbReference type="InterPro" id="IPR005835">
    <property type="entry name" value="NTP_transferase_dom"/>
</dbReference>
<comment type="similarity">
    <text evidence="1 8">Belongs to the mannose-6-phosphate isomerase type 2 family.</text>
</comment>
<feature type="domain" description="Nucleotidyl transferase" evidence="9">
    <location>
        <begin position="4"/>
        <end position="283"/>
    </location>
</feature>
<dbReference type="Gene3D" id="2.60.120.10">
    <property type="entry name" value="Jelly Rolls"/>
    <property type="match status" value="1"/>
</dbReference>
<dbReference type="InterPro" id="IPR006375">
    <property type="entry name" value="Man1P_GuaTrfase/Man6P_Isoase"/>
</dbReference>
<dbReference type="Pfam" id="PF22640">
    <property type="entry name" value="ManC_GMP_beta-helix"/>
    <property type="match status" value="1"/>
</dbReference>
<evidence type="ECO:0000313" key="13">
    <source>
        <dbReference type="Proteomes" id="UP001205601"/>
    </source>
</evidence>
<dbReference type="NCBIfam" id="TIGR01479">
    <property type="entry name" value="GMP_PMI"/>
    <property type="match status" value="1"/>
</dbReference>
<dbReference type="InterPro" id="IPR001538">
    <property type="entry name" value="Man6P_isomerase-2_C"/>
</dbReference>
<evidence type="ECO:0000256" key="3">
    <source>
        <dbReference type="ARBA" id="ARBA00022679"/>
    </source>
</evidence>
<feature type="domain" description="MannoseP isomerase/GMP-like beta-helix" evidence="11">
    <location>
        <begin position="294"/>
        <end position="345"/>
    </location>
</feature>
<evidence type="ECO:0000256" key="6">
    <source>
        <dbReference type="ARBA" id="ARBA00023134"/>
    </source>
</evidence>
<dbReference type="GO" id="GO:0004475">
    <property type="term" value="F:mannose-1-phosphate guanylyltransferase (GTP) activity"/>
    <property type="evidence" value="ECO:0007669"/>
    <property type="project" value="UniProtKB-EC"/>
</dbReference>
<organism evidence="12 13">
    <name type="scientific">Albidovulum sediminis</name>
    <dbReference type="NCBI Taxonomy" id="3066345"/>
    <lineage>
        <taxon>Bacteria</taxon>
        <taxon>Pseudomonadati</taxon>
        <taxon>Pseudomonadota</taxon>
        <taxon>Alphaproteobacteria</taxon>
        <taxon>Rhodobacterales</taxon>
        <taxon>Paracoccaceae</taxon>
        <taxon>Albidovulum</taxon>
    </lineage>
</organism>
<dbReference type="SUPFAM" id="SSF53448">
    <property type="entry name" value="Nucleotide-diphospho-sugar transferases"/>
    <property type="match status" value="1"/>
</dbReference>
<feature type="domain" description="Mannose-6-phosphate isomerase type II C-terminal" evidence="10">
    <location>
        <begin position="356"/>
        <end position="464"/>
    </location>
</feature>
<protein>
    <recommendedName>
        <fullName evidence="2">mannose-1-phosphate guanylyltransferase</fullName>
        <ecNumber evidence="2">2.7.7.13</ecNumber>
    </recommendedName>
</protein>
<dbReference type="RefSeq" id="WP_261493455.1">
    <property type="nucleotide sequence ID" value="NZ_JAOCQF010000001.1"/>
</dbReference>
<comment type="caution">
    <text evidence="12">The sequence shown here is derived from an EMBL/GenBank/DDBJ whole genome shotgun (WGS) entry which is preliminary data.</text>
</comment>
<evidence type="ECO:0000256" key="1">
    <source>
        <dbReference type="ARBA" id="ARBA00006115"/>
    </source>
</evidence>
<dbReference type="GO" id="GO:0004476">
    <property type="term" value="F:mannose-6-phosphate isomerase activity"/>
    <property type="evidence" value="ECO:0007669"/>
    <property type="project" value="UniProtKB-EC"/>
</dbReference>
<dbReference type="PANTHER" id="PTHR46390">
    <property type="entry name" value="MANNOSE-1-PHOSPHATE GUANYLYLTRANSFERASE"/>
    <property type="match status" value="1"/>
</dbReference>
<keyword evidence="12" id="KW-0413">Isomerase</keyword>
<dbReference type="InterPro" id="IPR049577">
    <property type="entry name" value="GMPP_N"/>
</dbReference>
<comment type="catalytic activity">
    <reaction evidence="7">
        <text>alpha-D-mannose 1-phosphate + GTP + H(+) = GDP-alpha-D-mannose + diphosphate</text>
        <dbReference type="Rhea" id="RHEA:15229"/>
        <dbReference type="ChEBI" id="CHEBI:15378"/>
        <dbReference type="ChEBI" id="CHEBI:33019"/>
        <dbReference type="ChEBI" id="CHEBI:37565"/>
        <dbReference type="ChEBI" id="CHEBI:57527"/>
        <dbReference type="ChEBI" id="CHEBI:58409"/>
        <dbReference type="EC" id="2.7.7.13"/>
    </reaction>
</comment>
<dbReference type="InterPro" id="IPR029044">
    <property type="entry name" value="Nucleotide-diphossugar_trans"/>
</dbReference>
<keyword evidence="6" id="KW-0342">GTP-binding</keyword>
<reference evidence="13" key="1">
    <citation type="submission" date="2023-07" db="EMBL/GenBank/DDBJ databases">
        <title>Defluviimonas sediminis sp. nov., isolated from mangrove sediment.</title>
        <authorList>
            <person name="Liu L."/>
            <person name="Li J."/>
            <person name="Huang Y."/>
            <person name="Pan J."/>
            <person name="Li M."/>
        </authorList>
    </citation>
    <scope>NUCLEOTIDE SEQUENCE [LARGE SCALE GENOMIC DNA]</scope>
    <source>
        <strain evidence="13">FT324</strain>
    </source>
</reference>
<dbReference type="InterPro" id="IPR011051">
    <property type="entry name" value="RmlC_Cupin_sf"/>
</dbReference>
<dbReference type="InterPro" id="IPR051161">
    <property type="entry name" value="Mannose-6P_isomerase_type2"/>
</dbReference>
<dbReference type="Pfam" id="PF00483">
    <property type="entry name" value="NTP_transferase"/>
    <property type="match status" value="1"/>
</dbReference>
<sequence>MITPVILCGGSGTRLWPVSRRAYPKQFVRLLGEETPFQATARRVAGAPFAAPVVMTAADFRFIVGEQLAEAGIGPGAILIEPAPRNTAPAILAAALSAVASNADATLLILPSDHAVRDPAAFRATVMLGMEAAGKGRIVTFGITPDRVETGYGYLLLPRDAGAVSPLAGFIEKPDAARAAAMIAEGNCLWNAGIFLARADTIVAAFAAHAPEYLAPVQASLDGARDDLDFRRLAPAPWEGLADRSIDYAVLEKAANLDVVRYQGHWSDLGGWEAVWRESAAREDEVVAGPRCTAIDCQATLLRSDDPATEVVGIGLSDVMVVATGDAVLVADRRRSQDVRLAVTALKEKGVRQAEAFPRDHRPWGWSETLTLTDAFQVKRIVVKPGGILSLQSHRHRAEHWVVVTGTARVTIGPEVSIVQENQSVYVPQGATHRLENPGDGPMVLIEVQTGSYFGEDDIIRYEDAYARS</sequence>
<dbReference type="Gene3D" id="3.90.550.10">
    <property type="entry name" value="Spore Coat Polysaccharide Biosynthesis Protein SpsA, Chain A"/>
    <property type="match status" value="1"/>
</dbReference>
<keyword evidence="3 12" id="KW-0808">Transferase</keyword>
<name>A0ABT2NKC8_9RHOB</name>
<evidence type="ECO:0000259" key="10">
    <source>
        <dbReference type="Pfam" id="PF01050"/>
    </source>
</evidence>
<dbReference type="EMBL" id="JAOCQF010000001">
    <property type="protein sequence ID" value="MCT8328009.1"/>
    <property type="molecule type" value="Genomic_DNA"/>
</dbReference>
<keyword evidence="4 12" id="KW-0548">Nucleotidyltransferase</keyword>
<dbReference type="CDD" id="cd02509">
    <property type="entry name" value="GDP-M1P_Guanylyltransferase"/>
    <property type="match status" value="1"/>
</dbReference>
<dbReference type="InterPro" id="IPR054566">
    <property type="entry name" value="ManC/GMP-like_b-helix"/>
</dbReference>
<evidence type="ECO:0000256" key="4">
    <source>
        <dbReference type="ARBA" id="ARBA00022695"/>
    </source>
</evidence>
<dbReference type="Pfam" id="PF01050">
    <property type="entry name" value="MannoseP_isomer"/>
    <property type="match status" value="1"/>
</dbReference>
<dbReference type="EC" id="2.7.7.13" evidence="2"/>
<dbReference type="InterPro" id="IPR014710">
    <property type="entry name" value="RmlC-like_jellyroll"/>
</dbReference>
<evidence type="ECO:0000313" key="12">
    <source>
        <dbReference type="EMBL" id="MCT8328009.1"/>
    </source>
</evidence>
<dbReference type="CDD" id="cd02213">
    <property type="entry name" value="cupin_PMI_typeII_C"/>
    <property type="match status" value="1"/>
</dbReference>
<evidence type="ECO:0000256" key="5">
    <source>
        <dbReference type="ARBA" id="ARBA00022741"/>
    </source>
</evidence>
<evidence type="ECO:0000256" key="8">
    <source>
        <dbReference type="RuleBase" id="RU004190"/>
    </source>
</evidence>
<proteinExistence type="inferred from homology"/>
<dbReference type="Proteomes" id="UP001205601">
    <property type="component" value="Unassembled WGS sequence"/>
</dbReference>
<evidence type="ECO:0000259" key="11">
    <source>
        <dbReference type="Pfam" id="PF22640"/>
    </source>
</evidence>
<dbReference type="SUPFAM" id="SSF51182">
    <property type="entry name" value="RmlC-like cupins"/>
    <property type="match status" value="1"/>
</dbReference>
<gene>
    <name evidence="12" type="ORF">N5I32_00610</name>
</gene>
<evidence type="ECO:0000259" key="9">
    <source>
        <dbReference type="Pfam" id="PF00483"/>
    </source>
</evidence>
<accession>A0ABT2NKC8</accession>
<evidence type="ECO:0000256" key="7">
    <source>
        <dbReference type="ARBA" id="ARBA00047343"/>
    </source>
</evidence>
<keyword evidence="5" id="KW-0547">Nucleotide-binding</keyword>
<evidence type="ECO:0000256" key="2">
    <source>
        <dbReference type="ARBA" id="ARBA00012387"/>
    </source>
</evidence>